<gene>
    <name evidence="1" type="ORF">MESMUL_02860</name>
</gene>
<dbReference type="Proteomes" id="UP000266091">
    <property type="component" value="Unassembled WGS sequence"/>
</dbReference>
<organism evidence="1 2">
    <name type="scientific">Mesosutterella multiformis</name>
    <dbReference type="NCBI Taxonomy" id="2259133"/>
    <lineage>
        <taxon>Bacteria</taxon>
        <taxon>Pseudomonadati</taxon>
        <taxon>Pseudomonadota</taxon>
        <taxon>Betaproteobacteria</taxon>
        <taxon>Burkholderiales</taxon>
        <taxon>Sutterellaceae</taxon>
        <taxon>Mesosutterella</taxon>
    </lineage>
</organism>
<evidence type="ECO:0000313" key="2">
    <source>
        <dbReference type="Proteomes" id="UP000266091"/>
    </source>
</evidence>
<reference evidence="1 2" key="1">
    <citation type="journal article" date="2018" name="Int. J. Syst. Evol. Microbiol.">
        <title>Mesosutterella multiformis gen. nov., sp. nov., a member of the family Sutterellaceae and Sutterella megalosphaeroides sp. nov., isolated from human faeces.</title>
        <authorList>
            <person name="Sakamoto M."/>
            <person name="Ikeyama N."/>
            <person name="Kunihiro T."/>
            <person name="Iino T."/>
            <person name="Yuki M."/>
            <person name="Ohkuma M."/>
        </authorList>
    </citation>
    <scope>NUCLEOTIDE SEQUENCE [LARGE SCALE GENOMIC DNA]</scope>
    <source>
        <strain evidence="1 2">4NBBH2</strain>
    </source>
</reference>
<name>A0A388S9J1_9BURK</name>
<dbReference type="AlphaFoldDB" id="A0A388S9J1"/>
<dbReference type="EMBL" id="BGZJ01000001">
    <property type="protein sequence ID" value="GBO92932.1"/>
    <property type="molecule type" value="Genomic_DNA"/>
</dbReference>
<evidence type="ECO:0000313" key="1">
    <source>
        <dbReference type="EMBL" id="GBO92932.1"/>
    </source>
</evidence>
<keyword evidence="2" id="KW-1185">Reference proteome</keyword>
<proteinExistence type="predicted"/>
<accession>A0A388S9J1</accession>
<comment type="caution">
    <text evidence="1">The sequence shown here is derived from an EMBL/GenBank/DDBJ whole genome shotgun (WGS) entry which is preliminary data.</text>
</comment>
<protein>
    <submittedName>
        <fullName evidence="1">Uncharacterized protein</fullName>
    </submittedName>
</protein>
<sequence>MSLREAHRDQGIRGDEKRKLLACIRPEIPAEAYADKPSLSGAVIPLPVYLKYCQIKTPECS</sequence>